<dbReference type="Gene3D" id="3.40.390.10">
    <property type="entry name" value="Collagenase (Catalytic Domain)"/>
    <property type="match status" value="1"/>
</dbReference>
<dbReference type="GO" id="GO:0030198">
    <property type="term" value="P:extracellular matrix organization"/>
    <property type="evidence" value="ECO:0000318"/>
    <property type="project" value="GO_Central"/>
</dbReference>
<keyword evidence="9" id="KW-0106">Calcium</keyword>
<dbReference type="SUPFAM" id="SSF55486">
    <property type="entry name" value="Metalloproteases ('zincins'), catalytic domain"/>
    <property type="match status" value="1"/>
</dbReference>
<evidence type="ECO:0000259" key="10">
    <source>
        <dbReference type="SMART" id="SM00235"/>
    </source>
</evidence>
<dbReference type="HOGENOM" id="CLU_015489_5_1_1"/>
<feature type="binding site" evidence="9">
    <location>
        <position position="61"/>
    </location>
    <ligand>
        <name>Zn(2+)</name>
        <dbReference type="ChEBI" id="CHEBI:29105"/>
        <label>2</label>
        <note>catalytic</note>
    </ligand>
</feature>
<dbReference type="GO" id="GO:0030574">
    <property type="term" value="P:collagen catabolic process"/>
    <property type="evidence" value="ECO:0000318"/>
    <property type="project" value="GO_Central"/>
</dbReference>
<dbReference type="GO" id="GO:0008270">
    <property type="term" value="F:zinc ion binding"/>
    <property type="evidence" value="ECO:0007669"/>
    <property type="project" value="InterPro"/>
</dbReference>
<reference evidence="12" key="3">
    <citation type="submission" date="2015-06" db="UniProtKB">
        <authorList>
            <consortium name="EnsemblMetazoa"/>
        </authorList>
    </citation>
    <scope>IDENTIFICATION</scope>
</reference>
<dbReference type="OMA" id="KWVAVHE"/>
<protein>
    <recommendedName>
        <fullName evidence="10">Peptidase metallopeptidase domain-containing protein</fullName>
    </recommendedName>
</protein>
<dbReference type="GO" id="GO:0005615">
    <property type="term" value="C:extracellular space"/>
    <property type="evidence" value="ECO:0000318"/>
    <property type="project" value="GO_Central"/>
</dbReference>
<dbReference type="EMBL" id="AMQM01003251">
    <property type="status" value="NOT_ANNOTATED_CDS"/>
    <property type="molecule type" value="Genomic_DNA"/>
</dbReference>
<dbReference type="EMBL" id="AMQM01003250">
    <property type="status" value="NOT_ANNOTATED_CDS"/>
    <property type="molecule type" value="Genomic_DNA"/>
</dbReference>
<evidence type="ECO:0000313" key="13">
    <source>
        <dbReference type="Proteomes" id="UP000015101"/>
    </source>
</evidence>
<feature type="binding site" evidence="9">
    <location>
        <position position="43"/>
    </location>
    <ligand>
        <name>Ca(2+)</name>
        <dbReference type="ChEBI" id="CHEBI:29108"/>
        <label>1</label>
    </ligand>
</feature>
<feature type="binding site" evidence="9">
    <location>
        <position position="40"/>
    </location>
    <ligand>
        <name>Ca(2+)</name>
        <dbReference type="ChEBI" id="CHEBI:29108"/>
        <label>3</label>
    </ligand>
</feature>
<gene>
    <name evidence="12" type="primary">20197068</name>
    <name evidence="11" type="ORF">HELRODRAFT_150681</name>
</gene>
<dbReference type="PANTHER" id="PTHR10201">
    <property type="entry name" value="MATRIX METALLOPROTEINASE"/>
    <property type="match status" value="1"/>
</dbReference>
<proteinExistence type="inferred from homology"/>
<evidence type="ECO:0000256" key="2">
    <source>
        <dbReference type="ARBA" id="ARBA00022670"/>
    </source>
</evidence>
<dbReference type="Pfam" id="PF00413">
    <property type="entry name" value="Peptidase_M10"/>
    <property type="match status" value="1"/>
</dbReference>
<keyword evidence="13" id="KW-1185">Reference proteome</keyword>
<dbReference type="GO" id="GO:0004222">
    <property type="term" value="F:metalloendopeptidase activity"/>
    <property type="evidence" value="ECO:0000318"/>
    <property type="project" value="GO_Central"/>
</dbReference>
<reference evidence="13" key="1">
    <citation type="submission" date="2012-12" db="EMBL/GenBank/DDBJ databases">
        <authorList>
            <person name="Hellsten U."/>
            <person name="Grimwood J."/>
            <person name="Chapman J.A."/>
            <person name="Shapiro H."/>
            <person name="Aerts A."/>
            <person name="Otillar R.P."/>
            <person name="Terry A.Y."/>
            <person name="Boore J.L."/>
            <person name="Simakov O."/>
            <person name="Marletaz F."/>
            <person name="Cho S.-J."/>
            <person name="Edsinger-Gonzales E."/>
            <person name="Havlak P."/>
            <person name="Kuo D.-H."/>
            <person name="Larsson T."/>
            <person name="Lv J."/>
            <person name="Arendt D."/>
            <person name="Savage R."/>
            <person name="Osoegawa K."/>
            <person name="de Jong P."/>
            <person name="Lindberg D.R."/>
            <person name="Seaver E.C."/>
            <person name="Weisblat D.A."/>
            <person name="Putnam N.H."/>
            <person name="Grigoriev I.V."/>
            <person name="Rokhsar D.S."/>
        </authorList>
    </citation>
    <scope>NUCLEOTIDE SEQUENCE</scope>
</reference>
<dbReference type="GO" id="GO:0006508">
    <property type="term" value="P:proteolysis"/>
    <property type="evidence" value="ECO:0007669"/>
    <property type="project" value="UniProtKB-KW"/>
</dbReference>
<keyword evidence="4" id="KW-0732">Signal</keyword>
<feature type="binding site" evidence="9">
    <location>
        <position position="13"/>
    </location>
    <ligand>
        <name>Zn(2+)</name>
        <dbReference type="ChEBI" id="CHEBI:29105"/>
        <label>1</label>
    </ligand>
</feature>
<feature type="binding site" evidence="9">
    <location>
        <position position="15"/>
    </location>
    <ligand>
        <name>Zn(2+)</name>
        <dbReference type="ChEBI" id="CHEBI:29105"/>
        <label>1</label>
    </ligand>
</feature>
<dbReference type="AlphaFoldDB" id="T1EKG8"/>
<dbReference type="GO" id="GO:0031012">
    <property type="term" value="C:extracellular matrix"/>
    <property type="evidence" value="ECO:0007669"/>
    <property type="project" value="InterPro"/>
</dbReference>
<feature type="binding site" evidence="9">
    <location>
        <position position="65"/>
    </location>
    <ligand>
        <name>Zn(2+)</name>
        <dbReference type="ChEBI" id="CHEBI:29105"/>
        <label>2</label>
        <note>catalytic</note>
    </ligand>
</feature>
<feature type="binding site" evidence="9">
    <location>
        <position position="21"/>
    </location>
    <ligand>
        <name>Ca(2+)</name>
        <dbReference type="ChEBI" id="CHEBI:29108"/>
        <label>3</label>
    </ligand>
</feature>
<evidence type="ECO:0000256" key="6">
    <source>
        <dbReference type="ARBA" id="ARBA00022833"/>
    </source>
</evidence>
<dbReference type="KEGG" id="hro:HELRODRAFT_150681"/>
<dbReference type="PANTHER" id="PTHR10201:SF291">
    <property type="entry name" value="MATRIX METALLOPROTEINASE 1, ISOFORM C-RELATED"/>
    <property type="match status" value="1"/>
</dbReference>
<dbReference type="OrthoDB" id="406838at2759"/>
<reference evidence="11 13" key="2">
    <citation type="journal article" date="2013" name="Nature">
        <title>Insights into bilaterian evolution from three spiralian genomes.</title>
        <authorList>
            <person name="Simakov O."/>
            <person name="Marletaz F."/>
            <person name="Cho S.J."/>
            <person name="Edsinger-Gonzales E."/>
            <person name="Havlak P."/>
            <person name="Hellsten U."/>
            <person name="Kuo D.H."/>
            <person name="Larsson T."/>
            <person name="Lv J."/>
            <person name="Arendt D."/>
            <person name="Savage R."/>
            <person name="Osoegawa K."/>
            <person name="de Jong P."/>
            <person name="Grimwood J."/>
            <person name="Chapman J.A."/>
            <person name="Shapiro H."/>
            <person name="Aerts A."/>
            <person name="Otillar R.P."/>
            <person name="Terry A.Y."/>
            <person name="Boore J.L."/>
            <person name="Grigoriev I.V."/>
            <person name="Lindberg D.R."/>
            <person name="Seaver E.C."/>
            <person name="Weisblat D.A."/>
            <person name="Putnam N.H."/>
            <person name="Rokhsar D.S."/>
        </authorList>
    </citation>
    <scope>NUCLEOTIDE SEQUENCE</scope>
</reference>
<dbReference type="MEROPS" id="M10.010"/>
<keyword evidence="7" id="KW-0482">Metalloprotease</keyword>
<dbReference type="InterPro" id="IPR006026">
    <property type="entry name" value="Peptidase_Metallo"/>
</dbReference>
<evidence type="ECO:0000256" key="9">
    <source>
        <dbReference type="PIRSR" id="PIRSR621190-2"/>
    </source>
</evidence>
<evidence type="ECO:0000256" key="7">
    <source>
        <dbReference type="ARBA" id="ARBA00023049"/>
    </source>
</evidence>
<dbReference type="SMART" id="SM00235">
    <property type="entry name" value="ZnMc"/>
    <property type="match status" value="1"/>
</dbReference>
<evidence type="ECO:0000256" key="3">
    <source>
        <dbReference type="ARBA" id="ARBA00022723"/>
    </source>
</evidence>
<dbReference type="EMBL" id="KB096080">
    <property type="protein sequence ID" value="ESO08432.1"/>
    <property type="molecule type" value="Genomic_DNA"/>
</dbReference>
<dbReference type="RefSeq" id="XP_009013362.1">
    <property type="nucleotide sequence ID" value="XM_009015114.1"/>
</dbReference>
<feature type="binding site" evidence="9">
    <location>
        <position position="71"/>
    </location>
    <ligand>
        <name>Zn(2+)</name>
        <dbReference type="ChEBI" id="CHEBI:29105"/>
        <label>2</label>
        <note>catalytic</note>
    </ligand>
</feature>
<dbReference type="GeneID" id="20197068"/>
<dbReference type="eggNOG" id="KOG1565">
    <property type="taxonomic scope" value="Eukaryota"/>
</dbReference>
<dbReference type="InterPro" id="IPR021190">
    <property type="entry name" value="Pept_M10A"/>
</dbReference>
<evidence type="ECO:0000256" key="4">
    <source>
        <dbReference type="ARBA" id="ARBA00022729"/>
    </source>
</evidence>
<comment type="cofactor">
    <cofactor evidence="9">
        <name>Zn(2+)</name>
        <dbReference type="ChEBI" id="CHEBI:29105"/>
    </cofactor>
    <text evidence="9">Binds 2 Zn(2+) ions per subunit.</text>
</comment>
<comment type="similarity">
    <text evidence="1">Belongs to the peptidase M10A family.</text>
</comment>
<dbReference type="InterPro" id="IPR001818">
    <property type="entry name" value="Pept_M10_metallopeptidase"/>
</dbReference>
<dbReference type="PRINTS" id="PR00138">
    <property type="entry name" value="MATRIXIN"/>
</dbReference>
<name>T1EKG8_HELRO</name>
<feature type="binding site" evidence="9">
    <location>
        <position position="38"/>
    </location>
    <ligand>
        <name>Zn(2+)</name>
        <dbReference type="ChEBI" id="CHEBI:29105"/>
        <label>1</label>
    </ligand>
</feature>
<evidence type="ECO:0000313" key="12">
    <source>
        <dbReference type="EnsemblMetazoa" id="HelroP150681"/>
    </source>
</evidence>
<dbReference type="InterPro" id="IPR024079">
    <property type="entry name" value="MetalloPept_cat_dom_sf"/>
</dbReference>
<keyword evidence="3 9" id="KW-0479">Metal-binding</keyword>
<feature type="active site" evidence="8">
    <location>
        <position position="62"/>
    </location>
</feature>
<dbReference type="Proteomes" id="UP000015101">
    <property type="component" value="Unassembled WGS sequence"/>
</dbReference>
<feature type="binding site" evidence="9">
    <location>
        <position position="20"/>
    </location>
    <ligand>
        <name>Ca(2+)</name>
        <dbReference type="ChEBI" id="CHEBI:29108"/>
        <label>3</label>
    </ligand>
</feature>
<accession>T1EKG8</accession>
<feature type="domain" description="Peptidase metallopeptidase" evidence="10">
    <location>
        <begin position="1"/>
        <end position="104"/>
    </location>
</feature>
<evidence type="ECO:0000256" key="8">
    <source>
        <dbReference type="PIRSR" id="PIRSR621190-1"/>
    </source>
</evidence>
<keyword evidence="2" id="KW-0645">Protease</keyword>
<keyword evidence="6 9" id="KW-0862">Zinc</keyword>
<dbReference type="InParanoid" id="T1EKG8"/>
<keyword evidence="5" id="KW-0378">Hydrolase</keyword>
<evidence type="ECO:0000313" key="11">
    <source>
        <dbReference type="EMBL" id="ESO08432.1"/>
    </source>
</evidence>
<evidence type="ECO:0000256" key="1">
    <source>
        <dbReference type="ARBA" id="ARBA00010370"/>
    </source>
</evidence>
<organism evidence="12 13">
    <name type="scientific">Helobdella robusta</name>
    <name type="common">Californian leech</name>
    <dbReference type="NCBI Taxonomy" id="6412"/>
    <lineage>
        <taxon>Eukaryota</taxon>
        <taxon>Metazoa</taxon>
        <taxon>Spiralia</taxon>
        <taxon>Lophotrochozoa</taxon>
        <taxon>Annelida</taxon>
        <taxon>Clitellata</taxon>
        <taxon>Hirudinea</taxon>
        <taxon>Rhynchobdellida</taxon>
        <taxon>Glossiphoniidae</taxon>
        <taxon>Helobdella</taxon>
    </lineage>
</organism>
<dbReference type="CTD" id="20197068"/>
<feature type="binding site" evidence="9">
    <location>
        <position position="43"/>
    </location>
    <ligand>
        <name>Ca(2+)</name>
        <dbReference type="ChEBI" id="CHEBI:29108"/>
        <label>3</label>
    </ligand>
</feature>
<feature type="binding site" evidence="9">
    <location>
        <position position="28"/>
    </location>
    <ligand>
        <name>Zn(2+)</name>
        <dbReference type="ChEBI" id="CHEBI:29105"/>
        <label>1</label>
    </ligand>
</feature>
<evidence type="ECO:0000256" key="5">
    <source>
        <dbReference type="ARBA" id="ARBA00022801"/>
    </source>
</evidence>
<sequence>TAKINVKFLNGSHGDNYSFDGIGGVLGHAYYPPNGNVHFDAAEVWSQGTNLGISLKWVAVHEFGHVLGLAHSNISTSIMFPYYPGYRDNFSLSLDDINAIKMLY</sequence>
<feature type="binding site" evidence="9">
    <location>
        <position position="79"/>
    </location>
    <ligand>
        <name>Zn(2+)</name>
        <dbReference type="ChEBI" id="CHEBI:29105"/>
        <label>2</label>
        <note>catalytic</note>
    </ligand>
</feature>
<comment type="cofactor">
    <cofactor evidence="9">
        <name>Ca(2+)</name>
        <dbReference type="ChEBI" id="CHEBI:29108"/>
    </cofactor>
    <text evidence="9">Can bind about 5 Ca(2+) ions per subunit.</text>
</comment>
<dbReference type="EnsemblMetazoa" id="HelroT150681">
    <property type="protein sequence ID" value="HelroP150681"/>
    <property type="gene ID" value="HelroG150681"/>
</dbReference>